<dbReference type="Proteomes" id="UP001420932">
    <property type="component" value="Unassembled WGS sequence"/>
</dbReference>
<dbReference type="CDD" id="cd10017">
    <property type="entry name" value="B3_DNA"/>
    <property type="match status" value="2"/>
</dbReference>
<dbReference type="InterPro" id="IPR050655">
    <property type="entry name" value="Plant_B3_domain"/>
</dbReference>
<evidence type="ECO:0000256" key="2">
    <source>
        <dbReference type="ARBA" id="ARBA00023015"/>
    </source>
</evidence>
<evidence type="ECO:0000256" key="1">
    <source>
        <dbReference type="ARBA" id="ARBA00004123"/>
    </source>
</evidence>
<gene>
    <name evidence="7" type="ORF">Syun_022402</name>
</gene>
<evidence type="ECO:0000313" key="7">
    <source>
        <dbReference type="EMBL" id="KAK9106391.1"/>
    </source>
</evidence>
<protein>
    <recommendedName>
        <fullName evidence="6">TF-B3 domain-containing protein</fullName>
    </recommendedName>
</protein>
<dbReference type="Gene3D" id="2.40.330.10">
    <property type="entry name" value="DNA-binding pseudobarrel domain"/>
    <property type="match status" value="2"/>
</dbReference>
<dbReference type="GO" id="GO:0005634">
    <property type="term" value="C:nucleus"/>
    <property type="evidence" value="ECO:0007669"/>
    <property type="project" value="UniProtKB-SubCell"/>
</dbReference>
<sequence length="287" mass="32161">MADGNLAGDSDGDRPRFFKVIHSTVIQESRLELPKKFVNKLGQDISDVAVLNVRNGTAWDIELKKADGAIWFQNGLQDFTEHHSICAGHFLVFRYDGISSDGKSQFHVLMFDMSGVEVGRRRICNDCNEQNNERTCRLPIGDVGEKSADTQTDSSVFAGHSVPTTDKDKDGAAKDAICFESENPFFVSVMKQAYLSHRFMHIPCTFTREYLPDDLPKVKLQSPDGRLWKVRCLPSKKTIRMSKGFSAFVNATNLQVGDVCVFELIKVKVDPVMKVHIFPASGRLEKP</sequence>
<accession>A0AAP0F7W8</accession>
<evidence type="ECO:0000256" key="4">
    <source>
        <dbReference type="ARBA" id="ARBA00023163"/>
    </source>
</evidence>
<dbReference type="PANTHER" id="PTHR31920">
    <property type="entry name" value="B3 DOMAIN-CONTAINING"/>
    <property type="match status" value="1"/>
</dbReference>
<feature type="domain" description="TF-B3" evidence="6">
    <location>
        <begin position="16"/>
        <end position="114"/>
    </location>
</feature>
<proteinExistence type="predicted"/>
<evidence type="ECO:0000259" key="6">
    <source>
        <dbReference type="PROSITE" id="PS50863"/>
    </source>
</evidence>
<name>A0AAP0F7W8_9MAGN</name>
<keyword evidence="5" id="KW-0539">Nucleus</keyword>
<dbReference type="InterPro" id="IPR003340">
    <property type="entry name" value="B3_DNA-bd"/>
</dbReference>
<dbReference type="SMART" id="SM01019">
    <property type="entry name" value="B3"/>
    <property type="match status" value="2"/>
</dbReference>
<comment type="subcellular location">
    <subcellularLocation>
        <location evidence="1">Nucleus</location>
    </subcellularLocation>
</comment>
<keyword evidence="4" id="KW-0804">Transcription</keyword>
<feature type="domain" description="TF-B3" evidence="6">
    <location>
        <begin position="185"/>
        <end position="281"/>
    </location>
</feature>
<dbReference type="AlphaFoldDB" id="A0AAP0F7W8"/>
<dbReference type="InterPro" id="IPR015300">
    <property type="entry name" value="DNA-bd_pseudobarrel_sf"/>
</dbReference>
<comment type="caution">
    <text evidence="7">The sequence shown here is derived from an EMBL/GenBank/DDBJ whole genome shotgun (WGS) entry which is preliminary data.</text>
</comment>
<dbReference type="PANTHER" id="PTHR31920:SF37">
    <property type="entry name" value="B3 DOMAIN-CONTAINING TRANSCRIPTION FACTOR VRN1"/>
    <property type="match status" value="1"/>
</dbReference>
<dbReference type="PROSITE" id="PS50863">
    <property type="entry name" value="B3"/>
    <property type="match status" value="2"/>
</dbReference>
<dbReference type="SUPFAM" id="SSF101936">
    <property type="entry name" value="DNA-binding pseudobarrel domain"/>
    <property type="match status" value="2"/>
</dbReference>
<dbReference type="EMBL" id="JBBNAF010000010">
    <property type="protein sequence ID" value="KAK9106391.1"/>
    <property type="molecule type" value="Genomic_DNA"/>
</dbReference>
<evidence type="ECO:0000256" key="5">
    <source>
        <dbReference type="ARBA" id="ARBA00023242"/>
    </source>
</evidence>
<keyword evidence="3" id="KW-0238">DNA-binding</keyword>
<reference evidence="7 8" key="1">
    <citation type="submission" date="2024-01" db="EMBL/GenBank/DDBJ databases">
        <title>Genome assemblies of Stephania.</title>
        <authorList>
            <person name="Yang L."/>
        </authorList>
    </citation>
    <scope>NUCLEOTIDE SEQUENCE [LARGE SCALE GENOMIC DNA]</scope>
    <source>
        <strain evidence="7">YNDBR</strain>
        <tissue evidence="7">Leaf</tissue>
    </source>
</reference>
<dbReference type="GO" id="GO:0003677">
    <property type="term" value="F:DNA binding"/>
    <property type="evidence" value="ECO:0007669"/>
    <property type="project" value="UniProtKB-KW"/>
</dbReference>
<evidence type="ECO:0000313" key="8">
    <source>
        <dbReference type="Proteomes" id="UP001420932"/>
    </source>
</evidence>
<evidence type="ECO:0000256" key="3">
    <source>
        <dbReference type="ARBA" id="ARBA00023125"/>
    </source>
</evidence>
<keyword evidence="8" id="KW-1185">Reference proteome</keyword>
<keyword evidence="2" id="KW-0805">Transcription regulation</keyword>
<organism evidence="7 8">
    <name type="scientific">Stephania yunnanensis</name>
    <dbReference type="NCBI Taxonomy" id="152371"/>
    <lineage>
        <taxon>Eukaryota</taxon>
        <taxon>Viridiplantae</taxon>
        <taxon>Streptophyta</taxon>
        <taxon>Embryophyta</taxon>
        <taxon>Tracheophyta</taxon>
        <taxon>Spermatophyta</taxon>
        <taxon>Magnoliopsida</taxon>
        <taxon>Ranunculales</taxon>
        <taxon>Menispermaceae</taxon>
        <taxon>Menispermoideae</taxon>
        <taxon>Cissampelideae</taxon>
        <taxon>Stephania</taxon>
    </lineage>
</organism>
<dbReference type="Pfam" id="PF02362">
    <property type="entry name" value="B3"/>
    <property type="match status" value="2"/>
</dbReference>